<dbReference type="Proteomes" id="UP000024635">
    <property type="component" value="Unassembled WGS sequence"/>
</dbReference>
<comment type="caution">
    <text evidence="1">The sequence shown here is derived from an EMBL/GenBank/DDBJ whole genome shotgun (WGS) entry which is preliminary data.</text>
</comment>
<name>A0A016WK43_9BILA</name>
<gene>
    <name evidence="1" type="primary">Acey_s0625.g797</name>
    <name evidence="1" type="ORF">Y032_0625g797</name>
</gene>
<reference evidence="2" key="1">
    <citation type="journal article" date="2015" name="Nat. Genet.">
        <title>The genome and transcriptome of the zoonotic hookworm Ancylostoma ceylanicum identify infection-specific gene families.</title>
        <authorList>
            <person name="Schwarz E.M."/>
            <person name="Hu Y."/>
            <person name="Antoshechkin I."/>
            <person name="Miller M.M."/>
            <person name="Sternberg P.W."/>
            <person name="Aroian R.V."/>
        </authorList>
    </citation>
    <scope>NUCLEOTIDE SEQUENCE</scope>
    <source>
        <strain evidence="2">HY135</strain>
    </source>
</reference>
<evidence type="ECO:0000313" key="2">
    <source>
        <dbReference type="Proteomes" id="UP000024635"/>
    </source>
</evidence>
<dbReference type="EMBL" id="JARK01000225">
    <property type="protein sequence ID" value="EYC40194.1"/>
    <property type="molecule type" value="Genomic_DNA"/>
</dbReference>
<dbReference type="AlphaFoldDB" id="A0A016WK43"/>
<evidence type="ECO:0000313" key="1">
    <source>
        <dbReference type="EMBL" id="EYC40194.1"/>
    </source>
</evidence>
<protein>
    <submittedName>
        <fullName evidence="1">Uncharacterized protein</fullName>
    </submittedName>
</protein>
<sequence length="81" mass="9086">MGFLLSLRVEANTILLWSTKLSVVRGGSFKITFRTAKSTLRSSFFTQRAGSMFLKFSKKGVLPCSVGQYKRLVDKFLAESD</sequence>
<organism evidence="1 2">
    <name type="scientific">Ancylostoma ceylanicum</name>
    <dbReference type="NCBI Taxonomy" id="53326"/>
    <lineage>
        <taxon>Eukaryota</taxon>
        <taxon>Metazoa</taxon>
        <taxon>Ecdysozoa</taxon>
        <taxon>Nematoda</taxon>
        <taxon>Chromadorea</taxon>
        <taxon>Rhabditida</taxon>
        <taxon>Rhabditina</taxon>
        <taxon>Rhabditomorpha</taxon>
        <taxon>Strongyloidea</taxon>
        <taxon>Ancylostomatidae</taxon>
        <taxon>Ancylostomatinae</taxon>
        <taxon>Ancylostoma</taxon>
    </lineage>
</organism>
<proteinExistence type="predicted"/>
<accession>A0A016WK43</accession>
<keyword evidence="2" id="KW-1185">Reference proteome</keyword>